<comment type="caution">
    <text evidence="1">The sequence shown here is derived from an EMBL/GenBank/DDBJ whole genome shotgun (WGS) entry which is preliminary data.</text>
</comment>
<evidence type="ECO:0000313" key="2">
    <source>
        <dbReference type="Proteomes" id="UP000824533"/>
    </source>
</evidence>
<proteinExistence type="predicted"/>
<keyword evidence="2" id="KW-1185">Reference proteome</keyword>
<name>A0ACC1CTG1_9NEOP</name>
<evidence type="ECO:0000313" key="1">
    <source>
        <dbReference type="EMBL" id="KAJ0174902.1"/>
    </source>
</evidence>
<dbReference type="EMBL" id="CM034403">
    <property type="protein sequence ID" value="KAJ0174902.1"/>
    <property type="molecule type" value="Genomic_DNA"/>
</dbReference>
<protein>
    <submittedName>
        <fullName evidence="1">Uncharacterized protein</fullName>
    </submittedName>
</protein>
<sequence>MRDDINFCIEFIKEVEGHPCLYDHQHIDYGNARQIQIAWKKIATKLNENDLNCRRKWKMIRSSYIRSFHYKSKSGSVKKDYYLSPYLQFLRPFAKPKLQDAVADASDDGSSGRTHEDRDDCDDDADSDAEASHEGRLPPKRKRAATEPMFVTVKREEGGPEEDAPEAERDPCQLYLLSLAPHIRAMSLRQQLQFQRGVIDLIEQIKYGE</sequence>
<gene>
    <name evidence="1" type="ORF">K1T71_010010</name>
</gene>
<reference evidence="1 2" key="1">
    <citation type="journal article" date="2021" name="Front. Genet.">
        <title>Chromosome-Level Genome Assembly Reveals Significant Gene Expansion in the Toll and IMD Signaling Pathways of Dendrolimus kikuchii.</title>
        <authorList>
            <person name="Zhou J."/>
            <person name="Wu P."/>
            <person name="Xiong Z."/>
            <person name="Liu N."/>
            <person name="Zhao N."/>
            <person name="Ji M."/>
            <person name="Qiu Y."/>
            <person name="Yang B."/>
        </authorList>
    </citation>
    <scope>NUCLEOTIDE SEQUENCE [LARGE SCALE GENOMIC DNA]</scope>
    <source>
        <strain evidence="1">Ann1</strain>
    </source>
</reference>
<dbReference type="Proteomes" id="UP000824533">
    <property type="component" value="Linkage Group LG17"/>
</dbReference>
<accession>A0ACC1CTG1</accession>
<organism evidence="1 2">
    <name type="scientific">Dendrolimus kikuchii</name>
    <dbReference type="NCBI Taxonomy" id="765133"/>
    <lineage>
        <taxon>Eukaryota</taxon>
        <taxon>Metazoa</taxon>
        <taxon>Ecdysozoa</taxon>
        <taxon>Arthropoda</taxon>
        <taxon>Hexapoda</taxon>
        <taxon>Insecta</taxon>
        <taxon>Pterygota</taxon>
        <taxon>Neoptera</taxon>
        <taxon>Endopterygota</taxon>
        <taxon>Lepidoptera</taxon>
        <taxon>Glossata</taxon>
        <taxon>Ditrysia</taxon>
        <taxon>Bombycoidea</taxon>
        <taxon>Lasiocampidae</taxon>
        <taxon>Dendrolimus</taxon>
    </lineage>
</organism>